<dbReference type="InterPro" id="IPR004013">
    <property type="entry name" value="PHP_dom"/>
</dbReference>
<evidence type="ECO:0000313" key="10">
    <source>
        <dbReference type="EMBL" id="SDW70362.1"/>
    </source>
</evidence>
<keyword evidence="5 8" id="KW-0378">Hydrolase</keyword>
<gene>
    <name evidence="10" type="ORF">SAMN05421781_2190</name>
</gene>
<evidence type="ECO:0000256" key="1">
    <source>
        <dbReference type="ARBA" id="ARBA00004970"/>
    </source>
</evidence>
<comment type="pathway">
    <text evidence="1 8">Amino-acid biosynthesis; L-histidine biosynthesis; L-histidine from 5-phospho-alpha-D-ribose 1-diphosphate: step 8/9.</text>
</comment>
<keyword evidence="11" id="KW-1185">Reference proteome</keyword>
<evidence type="ECO:0000256" key="3">
    <source>
        <dbReference type="ARBA" id="ARBA00013085"/>
    </source>
</evidence>
<dbReference type="GO" id="GO:0005737">
    <property type="term" value="C:cytoplasm"/>
    <property type="evidence" value="ECO:0007669"/>
    <property type="project" value="TreeGrafter"/>
</dbReference>
<accession>A0A1H2VPN1</accession>
<organism evidence="10 11">
    <name type="scientific">Marinococcus luteus</name>
    <dbReference type="NCBI Taxonomy" id="1122204"/>
    <lineage>
        <taxon>Bacteria</taxon>
        <taxon>Bacillati</taxon>
        <taxon>Bacillota</taxon>
        <taxon>Bacilli</taxon>
        <taxon>Bacillales</taxon>
        <taxon>Bacillaceae</taxon>
        <taxon>Marinococcus</taxon>
    </lineage>
</organism>
<comment type="similarity">
    <text evidence="2 8">Belongs to the PHP hydrolase family. HisK subfamily.</text>
</comment>
<keyword evidence="4 8" id="KW-0028">Amino-acid biosynthesis</keyword>
<dbReference type="CDD" id="cd12110">
    <property type="entry name" value="PHP_HisPPase_Hisj_like"/>
    <property type="match status" value="1"/>
</dbReference>
<dbReference type="STRING" id="1122204.SAMN05421781_2190"/>
<dbReference type="UniPathway" id="UPA00031">
    <property type="reaction ID" value="UER00013"/>
</dbReference>
<keyword evidence="6 8" id="KW-0368">Histidine biosynthesis</keyword>
<comment type="catalytic activity">
    <reaction evidence="7 8">
        <text>L-histidinol phosphate + H2O = L-histidinol + phosphate</text>
        <dbReference type="Rhea" id="RHEA:14465"/>
        <dbReference type="ChEBI" id="CHEBI:15377"/>
        <dbReference type="ChEBI" id="CHEBI:43474"/>
        <dbReference type="ChEBI" id="CHEBI:57699"/>
        <dbReference type="ChEBI" id="CHEBI:57980"/>
        <dbReference type="EC" id="3.1.3.15"/>
    </reaction>
</comment>
<dbReference type="PANTHER" id="PTHR21039:SF0">
    <property type="entry name" value="HISTIDINOL-PHOSPHATASE"/>
    <property type="match status" value="1"/>
</dbReference>
<dbReference type="GO" id="GO:0000105">
    <property type="term" value="P:L-histidine biosynthetic process"/>
    <property type="evidence" value="ECO:0007669"/>
    <property type="project" value="UniProtKB-UniRule"/>
</dbReference>
<dbReference type="NCBIfam" id="NF005996">
    <property type="entry name" value="PRK08123.1"/>
    <property type="match status" value="1"/>
</dbReference>
<dbReference type="Gene3D" id="3.20.20.140">
    <property type="entry name" value="Metal-dependent hydrolases"/>
    <property type="match status" value="1"/>
</dbReference>
<dbReference type="RefSeq" id="WP_245724072.1">
    <property type="nucleotide sequence ID" value="NZ_FNNC01000004.1"/>
</dbReference>
<dbReference type="EMBL" id="FNNC01000004">
    <property type="protein sequence ID" value="SDW70362.1"/>
    <property type="molecule type" value="Genomic_DNA"/>
</dbReference>
<dbReference type="SUPFAM" id="SSF89550">
    <property type="entry name" value="PHP domain-like"/>
    <property type="match status" value="1"/>
</dbReference>
<evidence type="ECO:0000256" key="5">
    <source>
        <dbReference type="ARBA" id="ARBA00022801"/>
    </source>
</evidence>
<evidence type="ECO:0000259" key="9">
    <source>
        <dbReference type="Pfam" id="PF02811"/>
    </source>
</evidence>
<dbReference type="Pfam" id="PF02811">
    <property type="entry name" value="PHP"/>
    <property type="match status" value="1"/>
</dbReference>
<dbReference type="InterPro" id="IPR010140">
    <property type="entry name" value="Histidinol_P_phosphatase_HisJ"/>
</dbReference>
<proteinExistence type="inferred from homology"/>
<dbReference type="EC" id="3.1.3.15" evidence="3 8"/>
<protein>
    <recommendedName>
        <fullName evidence="3 8">Histidinol-phosphatase</fullName>
        <shortName evidence="8">HolPase</shortName>
        <ecNumber evidence="3 8">3.1.3.15</ecNumber>
    </recommendedName>
</protein>
<evidence type="ECO:0000256" key="8">
    <source>
        <dbReference type="RuleBase" id="RU366003"/>
    </source>
</evidence>
<evidence type="ECO:0000313" key="11">
    <source>
        <dbReference type="Proteomes" id="UP000199488"/>
    </source>
</evidence>
<dbReference type="InterPro" id="IPR016195">
    <property type="entry name" value="Pol/histidinol_Pase-like"/>
</dbReference>
<reference evidence="10 11" key="1">
    <citation type="submission" date="2016-10" db="EMBL/GenBank/DDBJ databases">
        <authorList>
            <person name="de Groot N.N."/>
        </authorList>
    </citation>
    <scope>NUCLEOTIDE SEQUENCE [LARGE SCALE GENOMIC DNA]</scope>
    <source>
        <strain evidence="10 11">DSM 23126</strain>
    </source>
</reference>
<feature type="domain" description="PHP" evidence="9">
    <location>
        <begin position="6"/>
        <end position="215"/>
    </location>
</feature>
<dbReference type="Proteomes" id="UP000199488">
    <property type="component" value="Unassembled WGS sequence"/>
</dbReference>
<evidence type="ECO:0000256" key="6">
    <source>
        <dbReference type="ARBA" id="ARBA00023102"/>
    </source>
</evidence>
<dbReference type="AlphaFoldDB" id="A0A1H2VPN1"/>
<dbReference type="NCBIfam" id="TIGR01856">
    <property type="entry name" value="hisJ_fam"/>
    <property type="match status" value="1"/>
</dbReference>
<evidence type="ECO:0000256" key="7">
    <source>
        <dbReference type="ARBA" id="ARBA00049158"/>
    </source>
</evidence>
<name>A0A1H2VPN1_9BACI</name>
<evidence type="ECO:0000256" key="2">
    <source>
        <dbReference type="ARBA" id="ARBA00009152"/>
    </source>
</evidence>
<sequence>MTIIRDGHIHSPFCPHGSRDSFHDYIEACIKNGIKTISFTEHAPLPEGFTDPVPDKDSAMPAAQLDQYLQDLSSLQSEYNSDITIKKGLEVDFIEGFEKKTEQFMNTYGPELEDCILSSHFIKLNSEYICIDFSPDHFDRYVRLSGSPQKAAELYYSAVLRSIQAPLGKYTPNRIGHMTLIRKFHKNYEYDFLDQNAIEAILQEVKSRGFELDVNGAGTIKERCLEPYPHPSVIQSAVRMGIPLVYGSDAHASSGLLAGSNDISALTGEQLR</sequence>
<evidence type="ECO:0000256" key="4">
    <source>
        <dbReference type="ARBA" id="ARBA00022605"/>
    </source>
</evidence>
<dbReference type="GO" id="GO:0004401">
    <property type="term" value="F:histidinol-phosphatase activity"/>
    <property type="evidence" value="ECO:0007669"/>
    <property type="project" value="UniProtKB-UniRule"/>
</dbReference>
<dbReference type="PANTHER" id="PTHR21039">
    <property type="entry name" value="HISTIDINOL PHOSPHATASE-RELATED"/>
    <property type="match status" value="1"/>
</dbReference>